<feature type="region of interest" description="Disordered" evidence="1">
    <location>
        <begin position="60"/>
        <end position="104"/>
    </location>
</feature>
<evidence type="ECO:0000313" key="2">
    <source>
        <dbReference type="EMBL" id="CCC91932.1"/>
    </source>
</evidence>
<gene>
    <name evidence="2" type="ORF">TCIL3000_8_1490</name>
</gene>
<protein>
    <submittedName>
        <fullName evidence="2">Uncharacterized protein</fullName>
    </submittedName>
</protein>
<name>G0URC0_TRYCI</name>
<sequence>MKTSVSIPFTLLGPSTPRRLSFFSLHHLILQKHNMKGHLAKYTSLLIGTNCVCLGEAKIKDKRGRGGQEKTSRSSNNMALSEHMPNRVPTYWDKKRGNKKRKAQ</sequence>
<dbReference type="AlphaFoldDB" id="G0URC0"/>
<accession>G0URC0</accession>
<reference evidence="2" key="1">
    <citation type="journal article" date="2012" name="Proc. Natl. Acad. Sci. U.S.A.">
        <title>Antigenic diversity is generated by distinct evolutionary mechanisms in African trypanosome species.</title>
        <authorList>
            <person name="Jackson A.P."/>
            <person name="Berry A."/>
            <person name="Aslett M."/>
            <person name="Allison H.C."/>
            <person name="Burton P."/>
            <person name="Vavrova-Anderson J."/>
            <person name="Brown R."/>
            <person name="Browne H."/>
            <person name="Corton N."/>
            <person name="Hauser H."/>
            <person name="Gamble J."/>
            <person name="Gilderthorp R."/>
            <person name="Marcello L."/>
            <person name="McQuillan J."/>
            <person name="Otto T.D."/>
            <person name="Quail M.A."/>
            <person name="Sanders M.J."/>
            <person name="van Tonder A."/>
            <person name="Ginger M.L."/>
            <person name="Field M.C."/>
            <person name="Barry J.D."/>
            <person name="Hertz-Fowler C."/>
            <person name="Berriman M."/>
        </authorList>
    </citation>
    <scope>NUCLEOTIDE SEQUENCE</scope>
    <source>
        <strain evidence="2">IL3000</strain>
    </source>
</reference>
<proteinExistence type="predicted"/>
<dbReference type="EMBL" id="HE575321">
    <property type="protein sequence ID" value="CCC91932.1"/>
    <property type="molecule type" value="Genomic_DNA"/>
</dbReference>
<evidence type="ECO:0000256" key="1">
    <source>
        <dbReference type="SAM" id="MobiDB-lite"/>
    </source>
</evidence>
<organism evidence="2">
    <name type="scientific">Trypanosoma congolense (strain IL3000)</name>
    <dbReference type="NCBI Taxonomy" id="1068625"/>
    <lineage>
        <taxon>Eukaryota</taxon>
        <taxon>Discoba</taxon>
        <taxon>Euglenozoa</taxon>
        <taxon>Kinetoplastea</taxon>
        <taxon>Metakinetoplastina</taxon>
        <taxon>Trypanosomatida</taxon>
        <taxon>Trypanosomatidae</taxon>
        <taxon>Trypanosoma</taxon>
        <taxon>Nannomonas</taxon>
    </lineage>
</organism>